<keyword evidence="1" id="KW-0812">Transmembrane</keyword>
<evidence type="ECO:0000313" key="3">
    <source>
        <dbReference type="Proteomes" id="UP001530315"/>
    </source>
</evidence>
<dbReference type="PANTHER" id="PTHR13271:SF121">
    <property type="entry name" value="SET DOMAIN-CONTAINING PROTEIN"/>
    <property type="match status" value="1"/>
</dbReference>
<keyword evidence="1" id="KW-0472">Membrane</keyword>
<proteinExistence type="predicted"/>
<comment type="caution">
    <text evidence="2">The sequence shown here is derived from an EMBL/GenBank/DDBJ whole genome shotgun (WGS) entry which is preliminary data.</text>
</comment>
<dbReference type="InterPro" id="IPR046341">
    <property type="entry name" value="SET_dom_sf"/>
</dbReference>
<accession>A0ABD3MI51</accession>
<protein>
    <recommendedName>
        <fullName evidence="4">SET domain-containing protein</fullName>
    </recommendedName>
</protein>
<dbReference type="CDD" id="cd10527">
    <property type="entry name" value="SET_LSMT"/>
    <property type="match status" value="2"/>
</dbReference>
<dbReference type="AlphaFoldDB" id="A0ABD3MI51"/>
<reference evidence="2 3" key="1">
    <citation type="submission" date="2024-10" db="EMBL/GenBank/DDBJ databases">
        <title>Updated reference genomes for cyclostephanoid diatoms.</title>
        <authorList>
            <person name="Roberts W.R."/>
            <person name="Alverson A.J."/>
        </authorList>
    </citation>
    <scope>NUCLEOTIDE SEQUENCE [LARGE SCALE GENOMIC DNA]</scope>
    <source>
        <strain evidence="2 3">AJA276-08</strain>
    </source>
</reference>
<dbReference type="Proteomes" id="UP001530315">
    <property type="component" value="Unassembled WGS sequence"/>
</dbReference>
<evidence type="ECO:0008006" key="4">
    <source>
        <dbReference type="Google" id="ProtNLM"/>
    </source>
</evidence>
<feature type="transmembrane region" description="Helical" evidence="1">
    <location>
        <begin position="37"/>
        <end position="55"/>
    </location>
</feature>
<evidence type="ECO:0000313" key="2">
    <source>
        <dbReference type="EMBL" id="KAL3763608.1"/>
    </source>
</evidence>
<keyword evidence="3" id="KW-1185">Reference proteome</keyword>
<dbReference type="PANTHER" id="PTHR13271">
    <property type="entry name" value="UNCHARACTERIZED PUTATIVE METHYLTRANSFERASE"/>
    <property type="match status" value="1"/>
</dbReference>
<keyword evidence="1" id="KW-1133">Transmembrane helix</keyword>
<dbReference type="InterPro" id="IPR050600">
    <property type="entry name" value="SETD3_SETD6_MTase"/>
</dbReference>
<name>A0ABD3MI51_9STRA</name>
<organism evidence="2 3">
    <name type="scientific">Stephanodiscus triporus</name>
    <dbReference type="NCBI Taxonomy" id="2934178"/>
    <lineage>
        <taxon>Eukaryota</taxon>
        <taxon>Sar</taxon>
        <taxon>Stramenopiles</taxon>
        <taxon>Ochrophyta</taxon>
        <taxon>Bacillariophyta</taxon>
        <taxon>Coscinodiscophyceae</taxon>
        <taxon>Thalassiosirophycidae</taxon>
        <taxon>Stephanodiscales</taxon>
        <taxon>Stephanodiscaceae</taxon>
        <taxon>Stephanodiscus</taxon>
    </lineage>
</organism>
<gene>
    <name evidence="2" type="ORF">ACHAW5_003906</name>
</gene>
<dbReference type="EMBL" id="JALLAZ020001797">
    <property type="protein sequence ID" value="KAL3763608.1"/>
    <property type="molecule type" value="Genomic_DNA"/>
</dbReference>
<dbReference type="Gene3D" id="3.90.1410.10">
    <property type="entry name" value="set domain protein methyltransferase, domain 1"/>
    <property type="match status" value="2"/>
</dbReference>
<sequence length="1022" mass="114404">MAEKKSVQRKPPISGWEEYVADEDRKAAAVVVVRKRVVGLFGIIAAISAIASYYFRTNDARAMIRNNKDRSPKDAFLQWFVENGGTFHPIGPGYGGATANVTIGEFPSYGGWGLALTVPETSSDSSNGCRQDDDVQGQCTATERRERTPVIRHLDPLFTVPSSIIITVQSVIETYASALPNFRTKVNAILDRSFPNGPGLASRGMGLGQQDAIIAAYLMAEDCQHRHPGLFENGEDSFWGAYLDVLPKSAIPRLDTFGDEDYAVLRDELLERAGRESRRLLGHLFTNDDTADGGDGNGFRTVVRDMIRRKIGQSTPPTTIPDSCISFDAFHRFVGITSSRAMVLKGVKHLTPLAEMVNYSPKVGNALPFDLYHTLLKDNSITVRSDRDVFLPDSSGGATMIQLFEDYGPVDSSLFLSAHAFIPHENPNNCATIAGATFLRRSAAVGRFDENVEQLFQALKALRLIHPEVTKFEALDDVCVKESLQIIDDGNDIGRKPASDSIAIASLILGDSDNTAWDRIEKEYGETFASLRDKCISAIQSGDVERIEIRCARFPESDHVVKEAIQKAASRAFVDHGDSEEKLLLQLQDAETKGRQQLTLALRFRIEERKILNQIVHFKGEVDVSHKKSVDDEDQIDSSESQGNLDKKLDAFKLFVETLGLPLNKLEPKLLGNGMRVGAFATEDLNVDDVYIALPANSVIDVNTALVDTDSDFKALVKKFSNWSQENGGFDALLLYLLRERFILKERSRWWPYLDLLPSIEELSAYHPLFFTEKEIDRYLSGSDVRRSILKYQRHASERHRALSADLDVNLLLSDIVSDKRKVFWATAILDSRSIWWSGLRHLVPLLDLVNTDNNGVAHQTQLVDWDGTESKTAVTVATRQVKKGEQVFENYAQPNHVLFTYHGFLLEENAYDCALVDGLSIHRSMVTTFCIRDLSSIEELAQFLRTKYGLSIASSEGSSVDDDVRPYLIQVLEERIARLTEATDTNIHVDRYALPRLQYMRQIVKNDLIHFRRALEMILEA</sequence>
<evidence type="ECO:0000256" key="1">
    <source>
        <dbReference type="SAM" id="Phobius"/>
    </source>
</evidence>
<dbReference type="SUPFAM" id="SSF82199">
    <property type="entry name" value="SET domain"/>
    <property type="match status" value="2"/>
</dbReference>